<sequence length="130" mass="14956">MSLTTISNNKHYIIEIAPDKNRAYLKIIGFWRNPEAVPTYVADWKKALAGLKKNFTLLTDASEMKTHPQELRKLHEEAQTLLLKGGVRKVAEIMQNDVTEMQLDSVAKTTQFPKKNFRDRATAELWLDEV</sequence>
<dbReference type="AlphaFoldDB" id="A0AAP2D709"/>
<name>A0AAP2D709_9BACT</name>
<proteinExistence type="predicted"/>
<protein>
    <submittedName>
        <fullName evidence="1">Uncharacterized protein</fullName>
    </submittedName>
</protein>
<organism evidence="1 2">
    <name type="scientific">Dawidia soli</name>
    <dbReference type="NCBI Taxonomy" id="2782352"/>
    <lineage>
        <taxon>Bacteria</taxon>
        <taxon>Pseudomonadati</taxon>
        <taxon>Bacteroidota</taxon>
        <taxon>Cytophagia</taxon>
        <taxon>Cytophagales</taxon>
        <taxon>Chryseotaleaceae</taxon>
        <taxon>Dawidia</taxon>
    </lineage>
</organism>
<reference evidence="1 2" key="1">
    <citation type="submission" date="2021-05" db="EMBL/GenBank/DDBJ databases">
        <title>A Polyphasic approach of four new species of the genus Ohtaekwangia: Ohtaekwangia histidinii sp. nov., Ohtaekwangia cretensis sp. nov., Ohtaekwangia indiensis sp. nov., Ohtaekwangia reichenbachii sp. nov. from diverse environment.</title>
        <authorList>
            <person name="Octaviana S."/>
        </authorList>
    </citation>
    <scope>NUCLEOTIDE SEQUENCE [LARGE SCALE GENOMIC DNA]</scope>
    <source>
        <strain evidence="1 2">PWU37</strain>
    </source>
</reference>
<keyword evidence="2" id="KW-1185">Reference proteome</keyword>
<gene>
    <name evidence="1" type="ORF">KK078_06835</name>
</gene>
<evidence type="ECO:0000313" key="2">
    <source>
        <dbReference type="Proteomes" id="UP001319180"/>
    </source>
</evidence>
<accession>A0AAP2D709</accession>
<evidence type="ECO:0000313" key="1">
    <source>
        <dbReference type="EMBL" id="MBT1686264.1"/>
    </source>
</evidence>
<comment type="caution">
    <text evidence="1">The sequence shown here is derived from an EMBL/GenBank/DDBJ whole genome shotgun (WGS) entry which is preliminary data.</text>
</comment>
<dbReference type="EMBL" id="JAHESC010000007">
    <property type="protein sequence ID" value="MBT1686264.1"/>
    <property type="molecule type" value="Genomic_DNA"/>
</dbReference>
<dbReference type="RefSeq" id="WP_254089505.1">
    <property type="nucleotide sequence ID" value="NZ_JAHESC010000007.1"/>
</dbReference>
<dbReference type="Proteomes" id="UP001319180">
    <property type="component" value="Unassembled WGS sequence"/>
</dbReference>